<feature type="transmembrane region" description="Helical" evidence="1">
    <location>
        <begin position="110"/>
        <end position="134"/>
    </location>
</feature>
<dbReference type="HOGENOM" id="CLU_108885_2_0_5"/>
<evidence type="ECO:0000256" key="1">
    <source>
        <dbReference type="SAM" id="Phobius"/>
    </source>
</evidence>
<name>Q11E84_CHESB</name>
<dbReference type="OrthoDB" id="5186924at2"/>
<feature type="transmembrane region" description="Helical" evidence="1">
    <location>
        <begin position="68"/>
        <end position="90"/>
    </location>
</feature>
<feature type="transmembrane region" description="Helical" evidence="1">
    <location>
        <begin position="36"/>
        <end position="56"/>
    </location>
</feature>
<evidence type="ECO:0000259" key="2">
    <source>
        <dbReference type="Pfam" id="PF07331"/>
    </source>
</evidence>
<dbReference type="eggNOG" id="ENOG5032TC0">
    <property type="taxonomic scope" value="Bacteria"/>
</dbReference>
<keyword evidence="1" id="KW-0812">Transmembrane</keyword>
<dbReference type="KEGG" id="mes:Meso_2919"/>
<feature type="transmembrane region" description="Helical" evidence="1">
    <location>
        <begin position="146"/>
        <end position="166"/>
    </location>
</feature>
<dbReference type="STRING" id="266779.Meso_2919"/>
<organism evidence="3">
    <name type="scientific">Chelativorans sp. (strain BNC1)</name>
    <dbReference type="NCBI Taxonomy" id="266779"/>
    <lineage>
        <taxon>Bacteria</taxon>
        <taxon>Pseudomonadati</taxon>
        <taxon>Pseudomonadota</taxon>
        <taxon>Alphaproteobacteria</taxon>
        <taxon>Hyphomicrobiales</taxon>
        <taxon>Phyllobacteriaceae</taxon>
        <taxon>Chelativorans</taxon>
    </lineage>
</organism>
<evidence type="ECO:0000313" key="3">
    <source>
        <dbReference type="EMBL" id="ABG64291.1"/>
    </source>
</evidence>
<gene>
    <name evidence="3" type="ordered locus">Meso_2919</name>
</gene>
<feature type="domain" description="DUF1468" evidence="2">
    <location>
        <begin position="37"/>
        <end position="169"/>
    </location>
</feature>
<dbReference type="Pfam" id="PF07331">
    <property type="entry name" value="TctB"/>
    <property type="match status" value="1"/>
</dbReference>
<proteinExistence type="predicted"/>
<accession>Q11E84</accession>
<sequence>MGLIGREAQSLSGLDTPNAGLANEEEKMKVSDYGEFASGALLIAVGLFATGYALTLPMGSWLRIGPGAFPFGAGVILLGCGIATILPGFLKSGSTPRIEVRPALAVLGGGLVFALLIEHVGLIPSVFALVLIVATGDDKLSIRAKFGLAIVLSALTFAIFKLGLSLPVPAVEWSF</sequence>
<dbReference type="EMBL" id="CP000390">
    <property type="protein sequence ID" value="ABG64291.1"/>
    <property type="molecule type" value="Genomic_DNA"/>
</dbReference>
<keyword evidence="1" id="KW-1133">Transmembrane helix</keyword>
<keyword evidence="1" id="KW-0472">Membrane</keyword>
<dbReference type="AlphaFoldDB" id="Q11E84"/>
<reference evidence="3" key="1">
    <citation type="submission" date="2006-06" db="EMBL/GenBank/DDBJ databases">
        <title>Complete sequence of chromosome of Chelativorans sp. BNC1.</title>
        <authorList>
            <consortium name="US DOE Joint Genome Institute"/>
            <person name="Copeland A."/>
            <person name="Lucas S."/>
            <person name="Lapidus A."/>
            <person name="Barry K."/>
            <person name="Detter J.C."/>
            <person name="Glavina del Rio T."/>
            <person name="Hammon N."/>
            <person name="Israni S."/>
            <person name="Dalin E."/>
            <person name="Tice H."/>
            <person name="Pitluck S."/>
            <person name="Chertkov O."/>
            <person name="Brettin T."/>
            <person name="Bruce D."/>
            <person name="Han C."/>
            <person name="Tapia R."/>
            <person name="Gilna P."/>
            <person name="Schmutz J."/>
            <person name="Larimer F."/>
            <person name="Land M."/>
            <person name="Hauser L."/>
            <person name="Kyrpides N."/>
            <person name="Mikhailova N."/>
            <person name="Richardson P."/>
        </authorList>
    </citation>
    <scope>NUCLEOTIDE SEQUENCE</scope>
    <source>
        <strain evidence="3">BNC1</strain>
    </source>
</reference>
<protein>
    <recommendedName>
        <fullName evidence="2">DUF1468 domain-containing protein</fullName>
    </recommendedName>
</protein>
<dbReference type="InterPro" id="IPR009936">
    <property type="entry name" value="DUF1468"/>
</dbReference>